<keyword evidence="3 8" id="KW-0813">Transport</keyword>
<accession>A8Q7Z0</accession>
<dbReference type="Proteomes" id="UP000008837">
    <property type="component" value="Unassembled WGS sequence"/>
</dbReference>
<dbReference type="FunFam" id="3.30.460.80:FF:000002">
    <property type="entry name" value="NADH dehydrogenase iron-sulfur protein 3, mitochondrial"/>
    <property type="match status" value="1"/>
</dbReference>
<comment type="catalytic activity">
    <reaction evidence="7">
        <text>a ubiquinone + NADH + 5 H(+)(in) = a ubiquinol + NAD(+) + 4 H(+)(out)</text>
        <dbReference type="Rhea" id="RHEA:29091"/>
        <dbReference type="Rhea" id="RHEA-COMP:9565"/>
        <dbReference type="Rhea" id="RHEA-COMP:9566"/>
        <dbReference type="ChEBI" id="CHEBI:15378"/>
        <dbReference type="ChEBI" id="CHEBI:16389"/>
        <dbReference type="ChEBI" id="CHEBI:17976"/>
        <dbReference type="ChEBI" id="CHEBI:57540"/>
        <dbReference type="ChEBI" id="CHEBI:57945"/>
        <dbReference type="EC" id="7.1.1.2"/>
    </reaction>
</comment>
<evidence type="ECO:0000256" key="2">
    <source>
        <dbReference type="ARBA" id="ARBA00007569"/>
    </source>
</evidence>
<name>A8Q7Z0_MALGO</name>
<dbReference type="AlphaFoldDB" id="A8Q7Z0"/>
<dbReference type="PROSITE" id="PS00542">
    <property type="entry name" value="COMPLEX1_30K"/>
    <property type="match status" value="1"/>
</dbReference>
<dbReference type="SUPFAM" id="SSF143243">
    <property type="entry name" value="Nqo5-like"/>
    <property type="match status" value="1"/>
</dbReference>
<dbReference type="HAMAP" id="MF_01357">
    <property type="entry name" value="NDH1_NuoC"/>
    <property type="match status" value="1"/>
</dbReference>
<keyword evidence="11" id="KW-1185">Reference proteome</keyword>
<dbReference type="GO" id="GO:0016651">
    <property type="term" value="F:oxidoreductase activity, acting on NAD(P)H"/>
    <property type="evidence" value="ECO:0007669"/>
    <property type="project" value="InterPro"/>
</dbReference>
<evidence type="ECO:0000313" key="10">
    <source>
        <dbReference type="EMBL" id="EDP42404.1"/>
    </source>
</evidence>
<dbReference type="NCBIfam" id="NF004733">
    <property type="entry name" value="PRK06074.1-5"/>
    <property type="match status" value="1"/>
</dbReference>
<proteinExistence type="inferred from homology"/>
<dbReference type="PANTHER" id="PTHR10884">
    <property type="entry name" value="NADH DEHYDROGENASE UBIQUINONE IRON-SULFUR PROTEIN 3"/>
    <property type="match status" value="1"/>
</dbReference>
<dbReference type="VEuPathDB" id="FungiDB:MGL_3162"/>
<evidence type="ECO:0000256" key="7">
    <source>
        <dbReference type="ARBA" id="ARBA00049551"/>
    </source>
</evidence>
<dbReference type="PANTHER" id="PTHR10884:SF14">
    <property type="entry name" value="NADH DEHYDROGENASE [UBIQUINONE] IRON-SULFUR PROTEIN 3, MITOCHONDRIAL"/>
    <property type="match status" value="1"/>
</dbReference>
<sequence length="275" mass="31899">MATAARTLLRCARPAVRQAAYVPCLRTISTSLALREQGDKVMLKSPYLERANMNPMDKYQSMQGPLHDYGSWVLSVLPRFIQQFSVYKDELTFYVAPAGLIPTMTFLRDHTLTQFKVLMDISGADYPTRSQRFEVNYHLLSIRNNARIRVKTYADEVTPVPTVTSLFRSADWFEREAWDMYGIFFAGHPDLRRILTDYGFEGHPLRKDFPLTGYTEVRWDEEKKRVVYEPVQLMQAHRNFEPASAWEQVGEGVSYTPNEYKLVPPKPAEENKEKK</sequence>
<dbReference type="GO" id="GO:0016020">
    <property type="term" value="C:membrane"/>
    <property type="evidence" value="ECO:0007669"/>
    <property type="project" value="UniProtKB-ARBA"/>
</dbReference>
<feature type="domain" description="NADH:ubiquinone oxidoreductase 30kDa subunit" evidence="9">
    <location>
        <begin position="94"/>
        <end position="214"/>
    </location>
</feature>
<dbReference type="InterPro" id="IPR020396">
    <property type="entry name" value="NADH_UbQ_OxRdtase_CS"/>
</dbReference>
<dbReference type="InterPro" id="IPR001268">
    <property type="entry name" value="NADH_UbQ_OxRdtase_30kDa_su"/>
</dbReference>
<dbReference type="GO" id="GO:0005739">
    <property type="term" value="C:mitochondrion"/>
    <property type="evidence" value="ECO:0007669"/>
    <property type="project" value="UniProtKB-SubCell"/>
</dbReference>
<dbReference type="RefSeq" id="XP_001729618.1">
    <property type="nucleotide sequence ID" value="XM_001729566.1"/>
</dbReference>
<dbReference type="GO" id="GO:0008137">
    <property type="term" value="F:NADH dehydrogenase (ubiquinone) activity"/>
    <property type="evidence" value="ECO:0007669"/>
    <property type="project" value="UniProtKB-EC"/>
</dbReference>
<evidence type="ECO:0000256" key="6">
    <source>
        <dbReference type="ARBA" id="ARBA00023075"/>
    </source>
</evidence>
<comment type="similarity">
    <text evidence="2 8">Belongs to the complex I 30 kDa subunit family.</text>
</comment>
<gene>
    <name evidence="10" type="ORF">MGL_3162</name>
</gene>
<dbReference type="Gene3D" id="3.30.460.80">
    <property type="entry name" value="NADH:ubiquinone oxidoreductase, 30kDa subunit"/>
    <property type="match status" value="1"/>
</dbReference>
<dbReference type="Pfam" id="PF00329">
    <property type="entry name" value="Complex1_30kDa"/>
    <property type="match status" value="1"/>
</dbReference>
<dbReference type="InParanoid" id="A8Q7Z0"/>
<evidence type="ECO:0000259" key="9">
    <source>
        <dbReference type="Pfam" id="PF00329"/>
    </source>
</evidence>
<evidence type="ECO:0000256" key="3">
    <source>
        <dbReference type="ARBA" id="ARBA00022448"/>
    </source>
</evidence>
<reference evidence="10 11" key="1">
    <citation type="journal article" date="2007" name="Proc. Natl. Acad. Sci. U.S.A.">
        <title>Dandruff-associated Malassezia genomes reveal convergent and divergent virulence traits shared with plant and human fungal pathogens.</title>
        <authorList>
            <person name="Xu J."/>
            <person name="Saunders C.W."/>
            <person name="Hu P."/>
            <person name="Grant R.A."/>
            <person name="Boekhout T."/>
            <person name="Kuramae E.E."/>
            <person name="Kronstad J.W."/>
            <person name="Deangelis Y.M."/>
            <person name="Reeder N.L."/>
            <person name="Johnstone K.R."/>
            <person name="Leland M."/>
            <person name="Fieno A.M."/>
            <person name="Begley W.M."/>
            <person name="Sun Y."/>
            <person name="Lacey M.P."/>
            <person name="Chaudhary T."/>
            <person name="Keough T."/>
            <person name="Chu L."/>
            <person name="Sears R."/>
            <person name="Yuan B."/>
            <person name="Dawson T.L.Jr."/>
        </authorList>
    </citation>
    <scope>NUCLEOTIDE SEQUENCE [LARGE SCALE GENOMIC DNA]</scope>
    <source>
        <strain evidence="11">ATCC MYA-4612 / CBS 7966</strain>
    </source>
</reference>
<evidence type="ECO:0000256" key="5">
    <source>
        <dbReference type="ARBA" id="ARBA00023027"/>
    </source>
</evidence>
<comment type="caution">
    <text evidence="10">The sequence shown here is derived from an EMBL/GenBank/DDBJ whole genome shotgun (WGS) entry which is preliminary data.</text>
</comment>
<protein>
    <recommendedName>
        <fullName evidence="9">NADH:ubiquinone oxidoreductase 30kDa subunit domain-containing protein</fullName>
    </recommendedName>
</protein>
<dbReference type="OMA" id="PCRKNRF"/>
<dbReference type="STRING" id="425265.A8Q7Z0"/>
<evidence type="ECO:0000313" key="11">
    <source>
        <dbReference type="Proteomes" id="UP000008837"/>
    </source>
</evidence>
<dbReference type="InterPro" id="IPR037232">
    <property type="entry name" value="NADH_quin_OxRdtase_su_C/D-like"/>
</dbReference>
<dbReference type="OrthoDB" id="37721at2759"/>
<keyword evidence="6" id="KW-0830">Ubiquinone</keyword>
<dbReference type="KEGG" id="mgl:MGL_3162"/>
<dbReference type="NCBIfam" id="TIGR01961">
    <property type="entry name" value="NuoC_fam"/>
    <property type="match status" value="1"/>
</dbReference>
<evidence type="ECO:0000256" key="8">
    <source>
        <dbReference type="RuleBase" id="RU003456"/>
    </source>
</evidence>
<comment type="subcellular location">
    <subcellularLocation>
        <location evidence="1">Mitochondrion</location>
    </subcellularLocation>
</comment>
<dbReference type="GeneID" id="5853924"/>
<evidence type="ECO:0000256" key="1">
    <source>
        <dbReference type="ARBA" id="ARBA00004173"/>
    </source>
</evidence>
<keyword evidence="5 8" id="KW-0520">NAD</keyword>
<dbReference type="EMBL" id="AAYY01000011">
    <property type="protein sequence ID" value="EDP42404.1"/>
    <property type="molecule type" value="Genomic_DNA"/>
</dbReference>
<keyword evidence="4 8" id="KW-1278">Translocase</keyword>
<evidence type="ECO:0000256" key="4">
    <source>
        <dbReference type="ARBA" id="ARBA00022967"/>
    </source>
</evidence>
<dbReference type="InterPro" id="IPR010218">
    <property type="entry name" value="NADH_DH_suC"/>
</dbReference>
<organism evidence="10 11">
    <name type="scientific">Malassezia globosa (strain ATCC MYA-4612 / CBS 7966)</name>
    <name type="common">Dandruff-associated fungus</name>
    <dbReference type="NCBI Taxonomy" id="425265"/>
    <lineage>
        <taxon>Eukaryota</taxon>
        <taxon>Fungi</taxon>
        <taxon>Dikarya</taxon>
        <taxon>Basidiomycota</taxon>
        <taxon>Ustilaginomycotina</taxon>
        <taxon>Malasseziomycetes</taxon>
        <taxon>Malasseziales</taxon>
        <taxon>Malasseziaceae</taxon>
        <taxon>Malassezia</taxon>
    </lineage>
</organism>